<dbReference type="EnsemblMetazoa" id="AMIN014689-RA">
    <property type="protein sequence ID" value="AMIN014689-PA"/>
    <property type="gene ID" value="AMIN014689"/>
</dbReference>
<sequence>MLFLRYGVLTLTDIVQIKFY</sequence>
<dbReference type="Proteomes" id="UP000075920">
    <property type="component" value="Unassembled WGS sequence"/>
</dbReference>
<evidence type="ECO:0000313" key="1">
    <source>
        <dbReference type="EnsemblMetazoa" id="AMIN014689-PA"/>
    </source>
</evidence>
<dbReference type="VEuPathDB" id="VectorBase:AMIN014689"/>
<organism evidence="1 2">
    <name type="scientific">Anopheles minimus</name>
    <dbReference type="NCBI Taxonomy" id="112268"/>
    <lineage>
        <taxon>Eukaryota</taxon>
        <taxon>Metazoa</taxon>
        <taxon>Ecdysozoa</taxon>
        <taxon>Arthropoda</taxon>
        <taxon>Hexapoda</taxon>
        <taxon>Insecta</taxon>
        <taxon>Pterygota</taxon>
        <taxon>Neoptera</taxon>
        <taxon>Endopterygota</taxon>
        <taxon>Diptera</taxon>
        <taxon>Nematocera</taxon>
        <taxon>Culicoidea</taxon>
        <taxon>Culicidae</taxon>
        <taxon>Anophelinae</taxon>
        <taxon>Anopheles</taxon>
    </lineage>
</organism>
<reference evidence="2" key="1">
    <citation type="submission" date="2013-03" db="EMBL/GenBank/DDBJ databases">
        <title>The Genome Sequence of Anopheles minimus MINIMUS1.</title>
        <authorList>
            <consortium name="The Broad Institute Genomics Platform"/>
            <person name="Neafsey D.E."/>
            <person name="Walton C."/>
            <person name="Walker B."/>
            <person name="Young S.K."/>
            <person name="Zeng Q."/>
            <person name="Gargeya S."/>
            <person name="Fitzgerald M."/>
            <person name="Haas B."/>
            <person name="Abouelleil A."/>
            <person name="Allen A.W."/>
            <person name="Alvarado L."/>
            <person name="Arachchi H.M."/>
            <person name="Berlin A.M."/>
            <person name="Chapman S.B."/>
            <person name="Gainer-Dewar J."/>
            <person name="Goldberg J."/>
            <person name="Griggs A."/>
            <person name="Gujja S."/>
            <person name="Hansen M."/>
            <person name="Howarth C."/>
            <person name="Imamovic A."/>
            <person name="Ireland A."/>
            <person name="Larimer J."/>
            <person name="McCowan C."/>
            <person name="Murphy C."/>
            <person name="Pearson M."/>
            <person name="Poon T.W."/>
            <person name="Priest M."/>
            <person name="Roberts A."/>
            <person name="Saif S."/>
            <person name="Shea T."/>
            <person name="Sisk P."/>
            <person name="Sykes S."/>
            <person name="Wortman J."/>
            <person name="Nusbaum C."/>
            <person name="Birren B."/>
        </authorList>
    </citation>
    <scope>NUCLEOTIDE SEQUENCE [LARGE SCALE GENOMIC DNA]</scope>
    <source>
        <strain evidence="2">MINIMUS1</strain>
    </source>
</reference>
<name>A0A182WPV0_9DIPT</name>
<accession>A0A182WPV0</accession>
<reference evidence="1" key="2">
    <citation type="submission" date="2020-05" db="UniProtKB">
        <authorList>
            <consortium name="EnsemblMetazoa"/>
        </authorList>
    </citation>
    <scope>IDENTIFICATION</scope>
    <source>
        <strain evidence="1">MINIMUS1</strain>
    </source>
</reference>
<proteinExistence type="predicted"/>
<evidence type="ECO:0000313" key="2">
    <source>
        <dbReference type="Proteomes" id="UP000075920"/>
    </source>
</evidence>
<dbReference type="AlphaFoldDB" id="A0A182WPV0"/>
<protein>
    <submittedName>
        <fullName evidence="1">Uncharacterized protein</fullName>
    </submittedName>
</protein>
<keyword evidence="2" id="KW-1185">Reference proteome</keyword>